<keyword evidence="3" id="KW-0067">ATP-binding</keyword>
<dbReference type="Gene3D" id="3.40.50.300">
    <property type="entry name" value="P-loop containing nucleotide triphosphate hydrolases"/>
    <property type="match status" value="1"/>
</dbReference>
<sequence>MKLHLFIQTDNLDFAEQYIRSALPGPYRIFSIEDNYKLFVFSTTNEKCKILLKPNNHFRIVDDDIKLYREGYSYYQDCNKVVSEVFLEKCMERRNYCRKKCLLVELEDIQCNSLMELKTRDGDYYRHFISHQLNIDVKSLNDIAWLFYLIFGNEIVYCNEKYYTFRFPIWVECDDILDMLANRLIPELIEYDVKDSTIKYINKNVSGINIKNIIPHINNLITFELPGDTPGHLLVFNNGVYDFNEDLLVDDEDLVRGMYLTTSTHIDYKVVDTSPAEKFLRELFPDDEQYRFHNLYKSSLLCGGNRDKIFLVELGNGNNGKSVLEKLDLLLFGDYACVANSSIVTNPKPAESAATPELLDLREKRVVFINEPENKPLNVARVKELTGNDLQRARGLYNKEIQSFELQCKFIMVCNVANLTTTSDTAFWNRVEVLDFKTEFKEIEKEDETKYIRKMNKKVDLQAILPSYLSLLIKTHREYISLKTIRNICDTKHIVRYKCDTVYRFSEDTNLLELSISKAYETFKHWCFRNNRTVTASNTFEHNMGLLYSITDGICVFERRFSRRIVIVVTDGNVGHWWMYLAKSQKEFKSYPVIM</sequence>
<dbReference type="PROSITE" id="PS51206">
    <property type="entry name" value="SF3_HELICASE_1"/>
    <property type="match status" value="1"/>
</dbReference>
<dbReference type="AlphaFoldDB" id="A0A137PDW2"/>
<dbReference type="EMBL" id="KQ964440">
    <property type="protein sequence ID" value="KXN73155.1"/>
    <property type="molecule type" value="Genomic_DNA"/>
</dbReference>
<reference evidence="5 6" key="1">
    <citation type="journal article" date="2015" name="Genome Biol. Evol.">
        <title>Phylogenomic analyses indicate that early fungi evolved digesting cell walls of algal ancestors of land plants.</title>
        <authorList>
            <person name="Chang Y."/>
            <person name="Wang S."/>
            <person name="Sekimoto S."/>
            <person name="Aerts A.L."/>
            <person name="Choi C."/>
            <person name="Clum A."/>
            <person name="LaButti K.M."/>
            <person name="Lindquist E.A."/>
            <person name="Yee Ngan C."/>
            <person name="Ohm R.A."/>
            <person name="Salamov A.A."/>
            <person name="Grigoriev I.V."/>
            <person name="Spatafora J.W."/>
            <person name="Berbee M.L."/>
        </authorList>
    </citation>
    <scope>NUCLEOTIDE SEQUENCE [LARGE SCALE GENOMIC DNA]</scope>
    <source>
        <strain evidence="5 6">NRRL 28638</strain>
    </source>
</reference>
<dbReference type="OrthoDB" id="2375545at2759"/>
<dbReference type="InterPro" id="IPR051620">
    <property type="entry name" value="ORF904-like_C"/>
</dbReference>
<evidence type="ECO:0000256" key="1">
    <source>
        <dbReference type="ARBA" id="ARBA00022741"/>
    </source>
</evidence>
<dbReference type="STRING" id="796925.A0A137PDW2"/>
<evidence type="ECO:0000259" key="4">
    <source>
        <dbReference type="PROSITE" id="PS51206"/>
    </source>
</evidence>
<dbReference type="Proteomes" id="UP000070444">
    <property type="component" value="Unassembled WGS sequence"/>
</dbReference>
<gene>
    <name evidence="5" type="ORF">CONCODRAFT_15654</name>
</gene>
<evidence type="ECO:0000313" key="6">
    <source>
        <dbReference type="Proteomes" id="UP000070444"/>
    </source>
</evidence>
<keyword evidence="2" id="KW-0378">Hydrolase</keyword>
<dbReference type="InterPro" id="IPR014015">
    <property type="entry name" value="Helicase_SF3_DNA-vir"/>
</dbReference>
<evidence type="ECO:0000256" key="3">
    <source>
        <dbReference type="ARBA" id="ARBA00022840"/>
    </source>
</evidence>
<name>A0A137PDW2_CONC2</name>
<protein>
    <recommendedName>
        <fullName evidence="4">SF3 helicase domain-containing protein</fullName>
    </recommendedName>
</protein>
<dbReference type="SUPFAM" id="SSF52540">
    <property type="entry name" value="P-loop containing nucleoside triphosphate hydrolases"/>
    <property type="match status" value="1"/>
</dbReference>
<dbReference type="PANTHER" id="PTHR35372">
    <property type="entry name" value="ATP BINDING PROTEIN-RELATED"/>
    <property type="match status" value="1"/>
</dbReference>
<keyword evidence="6" id="KW-1185">Reference proteome</keyword>
<dbReference type="InterPro" id="IPR014818">
    <property type="entry name" value="Phage/plasmid_primase_P4_C"/>
</dbReference>
<evidence type="ECO:0000313" key="5">
    <source>
        <dbReference type="EMBL" id="KXN73155.1"/>
    </source>
</evidence>
<organism evidence="5 6">
    <name type="scientific">Conidiobolus coronatus (strain ATCC 28846 / CBS 209.66 / NRRL 28638)</name>
    <name type="common">Delacroixia coronata</name>
    <dbReference type="NCBI Taxonomy" id="796925"/>
    <lineage>
        <taxon>Eukaryota</taxon>
        <taxon>Fungi</taxon>
        <taxon>Fungi incertae sedis</taxon>
        <taxon>Zoopagomycota</taxon>
        <taxon>Entomophthoromycotina</taxon>
        <taxon>Entomophthoromycetes</taxon>
        <taxon>Entomophthorales</taxon>
        <taxon>Ancylistaceae</taxon>
        <taxon>Conidiobolus</taxon>
    </lineage>
</organism>
<proteinExistence type="predicted"/>
<dbReference type="PANTHER" id="PTHR35372:SF2">
    <property type="entry name" value="SF3 HELICASE DOMAIN-CONTAINING PROTEIN"/>
    <property type="match status" value="1"/>
</dbReference>
<dbReference type="Pfam" id="PF08706">
    <property type="entry name" value="D5_N"/>
    <property type="match status" value="1"/>
</dbReference>
<dbReference type="GO" id="GO:0005524">
    <property type="term" value="F:ATP binding"/>
    <property type="evidence" value="ECO:0007669"/>
    <property type="project" value="UniProtKB-KW"/>
</dbReference>
<evidence type="ECO:0000256" key="2">
    <source>
        <dbReference type="ARBA" id="ARBA00022801"/>
    </source>
</evidence>
<keyword evidence="1" id="KW-0547">Nucleotide-binding</keyword>
<dbReference type="InterPro" id="IPR027417">
    <property type="entry name" value="P-loop_NTPase"/>
</dbReference>
<accession>A0A137PDW2</accession>
<feature type="domain" description="SF3 helicase" evidence="4">
    <location>
        <begin position="287"/>
        <end position="449"/>
    </location>
</feature>
<dbReference type="GO" id="GO:0016787">
    <property type="term" value="F:hydrolase activity"/>
    <property type="evidence" value="ECO:0007669"/>
    <property type="project" value="UniProtKB-KW"/>
</dbReference>